<comment type="caution">
    <text evidence="1">The sequence shown here is derived from an EMBL/GenBank/DDBJ whole genome shotgun (WGS) entry which is preliminary data.</text>
</comment>
<dbReference type="EMBL" id="CAWUFR010000115">
    <property type="protein sequence ID" value="CAK6968205.1"/>
    <property type="molecule type" value="Genomic_DNA"/>
</dbReference>
<dbReference type="Proteomes" id="UP001314229">
    <property type="component" value="Unassembled WGS sequence"/>
</dbReference>
<reference evidence="1 2" key="1">
    <citation type="submission" date="2024-01" db="EMBL/GenBank/DDBJ databases">
        <authorList>
            <person name="Alioto T."/>
            <person name="Alioto T."/>
            <person name="Gomez Garrido J."/>
        </authorList>
    </citation>
    <scope>NUCLEOTIDE SEQUENCE [LARGE SCALE GENOMIC DNA]</scope>
</reference>
<evidence type="ECO:0000313" key="1">
    <source>
        <dbReference type="EMBL" id="CAK6968205.1"/>
    </source>
</evidence>
<gene>
    <name evidence="1" type="ORF">FSCOSCO3_A021936</name>
</gene>
<sequence>MTLYALAQSHLADMQALNPINTARLHMTASNWKSDIGPANLNNIQSNAEHDSRFQLLSQMYRQPSEHE</sequence>
<keyword evidence="2" id="KW-1185">Reference proteome</keyword>
<dbReference type="AlphaFoldDB" id="A0AAV1P9E1"/>
<proteinExistence type="predicted"/>
<name>A0AAV1P9E1_SCOSC</name>
<organism evidence="1 2">
    <name type="scientific">Scomber scombrus</name>
    <name type="common">Atlantic mackerel</name>
    <name type="synonym">Scomber vernalis</name>
    <dbReference type="NCBI Taxonomy" id="13677"/>
    <lineage>
        <taxon>Eukaryota</taxon>
        <taxon>Metazoa</taxon>
        <taxon>Chordata</taxon>
        <taxon>Craniata</taxon>
        <taxon>Vertebrata</taxon>
        <taxon>Euteleostomi</taxon>
        <taxon>Actinopterygii</taxon>
        <taxon>Neopterygii</taxon>
        <taxon>Teleostei</taxon>
        <taxon>Neoteleostei</taxon>
        <taxon>Acanthomorphata</taxon>
        <taxon>Pelagiaria</taxon>
        <taxon>Scombriformes</taxon>
        <taxon>Scombridae</taxon>
        <taxon>Scomber</taxon>
    </lineage>
</organism>
<evidence type="ECO:0000313" key="2">
    <source>
        <dbReference type="Proteomes" id="UP001314229"/>
    </source>
</evidence>
<protein>
    <submittedName>
        <fullName evidence="1">Uncharacterized protein</fullName>
    </submittedName>
</protein>
<accession>A0AAV1P9E1</accession>